<evidence type="ECO:0000313" key="4">
    <source>
        <dbReference type="Proteomes" id="UP001154282"/>
    </source>
</evidence>
<dbReference type="Gene3D" id="3.40.50.1820">
    <property type="entry name" value="alpha/beta hydrolase"/>
    <property type="match status" value="1"/>
</dbReference>
<reference evidence="3" key="1">
    <citation type="submission" date="2022-08" db="EMBL/GenBank/DDBJ databases">
        <authorList>
            <person name="Gutierrez-Valencia J."/>
        </authorList>
    </citation>
    <scope>NUCLEOTIDE SEQUENCE</scope>
</reference>
<keyword evidence="4" id="KW-1185">Reference proteome</keyword>
<feature type="region of interest" description="Disordered" evidence="1">
    <location>
        <begin position="190"/>
        <end position="211"/>
    </location>
</feature>
<dbReference type="SUPFAM" id="SSF53474">
    <property type="entry name" value="alpha/beta-Hydrolases"/>
    <property type="match status" value="1"/>
</dbReference>
<feature type="region of interest" description="Disordered" evidence="1">
    <location>
        <begin position="1"/>
        <end position="46"/>
    </location>
</feature>
<dbReference type="Proteomes" id="UP001154282">
    <property type="component" value="Unassembled WGS sequence"/>
</dbReference>
<dbReference type="InterPro" id="IPR029058">
    <property type="entry name" value="AB_hydrolase_fold"/>
</dbReference>
<name>A0AAV0P0X7_9ROSI</name>
<proteinExistence type="predicted"/>
<dbReference type="AlphaFoldDB" id="A0AAV0P0X7"/>
<protein>
    <recommendedName>
        <fullName evidence="2">DUF676 domain-containing protein</fullName>
    </recommendedName>
</protein>
<evidence type="ECO:0000256" key="1">
    <source>
        <dbReference type="SAM" id="MobiDB-lite"/>
    </source>
</evidence>
<evidence type="ECO:0000313" key="3">
    <source>
        <dbReference type="EMBL" id="CAI0464232.1"/>
    </source>
</evidence>
<dbReference type="Pfam" id="PF05057">
    <property type="entry name" value="DUF676"/>
    <property type="match status" value="1"/>
</dbReference>
<dbReference type="PANTHER" id="PTHR12482">
    <property type="entry name" value="LIPASE ROG1-RELATED-RELATED"/>
    <property type="match status" value="1"/>
</dbReference>
<gene>
    <name evidence="3" type="ORF">LITE_LOCUS36098</name>
</gene>
<comment type="caution">
    <text evidence="3">The sequence shown here is derived from an EMBL/GenBank/DDBJ whole genome shotgun (WGS) entry which is preliminary data.</text>
</comment>
<dbReference type="InterPro" id="IPR007751">
    <property type="entry name" value="DUF676_lipase-like"/>
</dbReference>
<dbReference type="EMBL" id="CAMGYJ010000008">
    <property type="protein sequence ID" value="CAI0464232.1"/>
    <property type="molecule type" value="Genomic_DNA"/>
</dbReference>
<dbReference type="FunFam" id="3.40.50.1820:FF:000216">
    <property type="entry name" value="Alpha/beta-Hydrolases superfamily protein"/>
    <property type="match status" value="1"/>
</dbReference>
<feature type="compositionally biased region" description="Basic and acidic residues" evidence="1">
    <location>
        <begin position="19"/>
        <end position="44"/>
    </location>
</feature>
<organism evidence="3 4">
    <name type="scientific">Linum tenue</name>
    <dbReference type="NCBI Taxonomy" id="586396"/>
    <lineage>
        <taxon>Eukaryota</taxon>
        <taxon>Viridiplantae</taxon>
        <taxon>Streptophyta</taxon>
        <taxon>Embryophyta</taxon>
        <taxon>Tracheophyta</taxon>
        <taxon>Spermatophyta</taxon>
        <taxon>Magnoliopsida</taxon>
        <taxon>eudicotyledons</taxon>
        <taxon>Gunneridae</taxon>
        <taxon>Pentapetalae</taxon>
        <taxon>rosids</taxon>
        <taxon>fabids</taxon>
        <taxon>Malpighiales</taxon>
        <taxon>Linaceae</taxon>
        <taxon>Linum</taxon>
    </lineage>
</organism>
<sequence length="435" mass="48563">MDASVENGGSGAEATPVGKYEKEASESVDQIHKPPTTEKADVEMKKKKKKKKSRVFVYRLPRIGCLRVEKDGDGNFDMEVVDDDGTSPNPTHLVIMVNGIIGSAQNWKFAAKQFLKRYPRDVVVHCSERNYATLTLDGVDIMGDRLADEVVSVIERHPSLKKISFIGHSLGGLIARYAIGKLYGVEPKKEVGQDNAERKNEADVAREKSSEGEFSGKIAGLEPINFITSATPHLGSRWHKQVPMFCGSSVLEKTAARLAWLLGRSGRHLFLTDGDKDKPPLLLQMVRDTEDLRFMSALHSFKRRVAYANARFDCILQFGSETTIFRQSIDNLSVHLVSQTSVKEYESGSAATLLLGGAHHPYAVVRSSLRDGILSGMTNTRTLYTWIHQKLQALQKLFQIPKIMAVKIYTWKVKSKWMNSDGADVIQHMVDNFLL</sequence>
<accession>A0AAV0P0X7</accession>
<evidence type="ECO:0000259" key="2">
    <source>
        <dbReference type="Pfam" id="PF05057"/>
    </source>
</evidence>
<dbReference type="InterPro" id="IPR044294">
    <property type="entry name" value="Lipase-like"/>
</dbReference>
<dbReference type="PANTHER" id="PTHR12482:SF41">
    <property type="entry name" value="ALPHA_BETA-HYDROLASES SUPERFAMILY PROTEIN"/>
    <property type="match status" value="1"/>
</dbReference>
<feature type="domain" description="DUF676" evidence="2">
    <location>
        <begin position="88"/>
        <end position="321"/>
    </location>
</feature>